<dbReference type="EMBL" id="AP018711">
    <property type="protein sequence ID" value="BBE35753.1"/>
    <property type="molecule type" value="Genomic_DNA"/>
</dbReference>
<organism evidence="1 3">
    <name type="scientific">Sphingosinicella microcystinivorans</name>
    <dbReference type="NCBI Taxonomy" id="335406"/>
    <lineage>
        <taxon>Bacteria</taxon>
        <taxon>Pseudomonadati</taxon>
        <taxon>Pseudomonadota</taxon>
        <taxon>Alphaproteobacteria</taxon>
        <taxon>Sphingomonadales</taxon>
        <taxon>Sphingosinicellaceae</taxon>
        <taxon>Sphingosinicella</taxon>
    </lineage>
</organism>
<evidence type="ECO:0000313" key="2">
    <source>
        <dbReference type="EMBL" id="RKS87942.1"/>
    </source>
</evidence>
<dbReference type="EMBL" id="RBWX01000009">
    <property type="protein sequence ID" value="RKS87942.1"/>
    <property type="molecule type" value="Genomic_DNA"/>
</dbReference>
<evidence type="ECO:0000313" key="1">
    <source>
        <dbReference type="EMBL" id="BBE35753.1"/>
    </source>
</evidence>
<reference evidence="2 4" key="2">
    <citation type="submission" date="2018-10" db="EMBL/GenBank/DDBJ databases">
        <title>Genomic Encyclopedia of Type Strains, Phase IV (KMG-IV): sequencing the most valuable type-strain genomes for metagenomic binning, comparative biology and taxonomic classification.</title>
        <authorList>
            <person name="Goeker M."/>
        </authorList>
    </citation>
    <scope>NUCLEOTIDE SEQUENCE [LARGE SCALE GENOMIC DNA]</scope>
    <source>
        <strain evidence="2 4">DSM 19791</strain>
    </source>
</reference>
<proteinExistence type="predicted"/>
<keyword evidence="4" id="KW-1185">Reference proteome</keyword>
<evidence type="ECO:0000313" key="3">
    <source>
        <dbReference type="Proteomes" id="UP000275727"/>
    </source>
</evidence>
<dbReference type="RefSeq" id="WP_160119278.1">
    <property type="nucleotide sequence ID" value="NZ_AP018711.1"/>
</dbReference>
<dbReference type="Proteomes" id="UP000276029">
    <property type="component" value="Unassembled WGS sequence"/>
</dbReference>
<name>A0AAD1D8A1_SPHMI</name>
<sequence>MSVPEDREYLLRREAECREMATRAAAPSVRKIHESLAEEFAARAEEVKELAV</sequence>
<protein>
    <submittedName>
        <fullName evidence="1">Uncharacterized protein</fullName>
    </submittedName>
</protein>
<accession>A0AAD1D8A1</accession>
<dbReference type="AlphaFoldDB" id="A0AAD1D8A1"/>
<gene>
    <name evidence="2" type="ORF">DFR51_2588</name>
    <name evidence="1" type="ORF">SmB9_34110</name>
</gene>
<dbReference type="Proteomes" id="UP000275727">
    <property type="component" value="Chromosome"/>
</dbReference>
<dbReference type="KEGG" id="smic:SmB9_34110"/>
<evidence type="ECO:0000313" key="4">
    <source>
        <dbReference type="Proteomes" id="UP000276029"/>
    </source>
</evidence>
<reference evidence="1 3" key="1">
    <citation type="submission" date="2018-06" db="EMBL/GenBank/DDBJ databases">
        <title>Complete Genome Sequence of the Microcystin-Degrading Bacterium Sphingosinicella microcystinivorans Strain B-9.</title>
        <authorList>
            <person name="Jin H."/>
            <person name="Nishizawa T."/>
            <person name="Guo Y."/>
            <person name="Nishizawa A."/>
            <person name="Park H."/>
            <person name="Kato H."/>
            <person name="Tsuji K."/>
            <person name="Harada K."/>
        </authorList>
    </citation>
    <scope>NUCLEOTIDE SEQUENCE [LARGE SCALE GENOMIC DNA]</scope>
    <source>
        <strain evidence="1 3">B9</strain>
    </source>
</reference>